<dbReference type="InterPro" id="IPR057668">
    <property type="entry name" value="E2_Ub-conjug_enz_C"/>
</dbReference>
<feature type="domain" description="B box-type" evidence="7">
    <location>
        <begin position="157"/>
        <end position="203"/>
    </location>
</feature>
<reference evidence="9" key="2">
    <citation type="submission" date="2011-02" db="EMBL/GenBank/DDBJ databases">
        <authorList>
            <person name="MacLean D."/>
        </authorList>
    </citation>
    <scope>NUCLEOTIDE SEQUENCE</scope>
</reference>
<keyword evidence="3 6" id="KW-0648">Protein biosynthesis</keyword>
<gene>
    <name evidence="9" type="primary">AlNc14C311G10493</name>
    <name evidence="9" type="ORF">ALNC14_117980</name>
</gene>
<keyword evidence="2 6" id="KW-0396">Initiation factor</keyword>
<feature type="domain" description="S1-like" evidence="8">
    <location>
        <begin position="50"/>
        <end position="124"/>
    </location>
</feature>
<dbReference type="AlphaFoldDB" id="F0WW46"/>
<evidence type="ECO:0000256" key="3">
    <source>
        <dbReference type="ARBA" id="ARBA00022917"/>
    </source>
</evidence>
<evidence type="ECO:0000256" key="2">
    <source>
        <dbReference type="ARBA" id="ARBA00022540"/>
    </source>
</evidence>
<dbReference type="InterPro" id="IPR001253">
    <property type="entry name" value="TIF_eIF-1A"/>
</dbReference>
<dbReference type="InterPro" id="IPR000315">
    <property type="entry name" value="Znf_B-box"/>
</dbReference>
<dbReference type="PANTHER" id="PTHR31560">
    <property type="entry name" value="UPF0652 PROTEIN C16A11.03C-RELATED"/>
    <property type="match status" value="1"/>
</dbReference>
<dbReference type="GO" id="GO:0003723">
    <property type="term" value="F:RNA binding"/>
    <property type="evidence" value="ECO:0007669"/>
    <property type="project" value="InterPro"/>
</dbReference>
<evidence type="ECO:0000313" key="9">
    <source>
        <dbReference type="EMBL" id="CCA25654.1"/>
    </source>
</evidence>
<keyword evidence="5" id="KW-0863">Zinc-finger</keyword>
<dbReference type="PROSITE" id="PS50832">
    <property type="entry name" value="S1_IF1_TYPE"/>
    <property type="match status" value="1"/>
</dbReference>
<dbReference type="HAMAP" id="MF_00216">
    <property type="entry name" value="aIF_1A"/>
    <property type="match status" value="1"/>
</dbReference>
<dbReference type="PROSITE" id="PS01262">
    <property type="entry name" value="IF1A"/>
    <property type="match status" value="1"/>
</dbReference>
<dbReference type="InterPro" id="IPR012340">
    <property type="entry name" value="NA-bd_OB-fold"/>
</dbReference>
<accession>F0WW46</accession>
<dbReference type="NCBIfam" id="TIGR00523">
    <property type="entry name" value="eIF-1A"/>
    <property type="match status" value="1"/>
</dbReference>
<dbReference type="SMART" id="SM00652">
    <property type="entry name" value="eIF1a"/>
    <property type="match status" value="1"/>
</dbReference>
<evidence type="ECO:0000256" key="5">
    <source>
        <dbReference type="PROSITE-ProRule" id="PRU00024"/>
    </source>
</evidence>
<dbReference type="PANTHER" id="PTHR31560:SF0">
    <property type="entry name" value="UPF0652 PROTEIN C22H10.08"/>
    <property type="match status" value="1"/>
</dbReference>
<keyword evidence="5" id="KW-0862">Zinc</keyword>
<dbReference type="GO" id="GO:0008270">
    <property type="term" value="F:zinc ion binding"/>
    <property type="evidence" value="ECO:0007669"/>
    <property type="project" value="UniProtKB-KW"/>
</dbReference>
<dbReference type="CDD" id="cd05793">
    <property type="entry name" value="S1_IF1A"/>
    <property type="match status" value="1"/>
</dbReference>
<protein>
    <recommendedName>
        <fullName evidence="4">Eukaryotic translation initiation factor 4C</fullName>
    </recommendedName>
</protein>
<dbReference type="InterPro" id="IPR018553">
    <property type="entry name" value="E2_Ub-conjug_enz"/>
</dbReference>
<evidence type="ECO:0000259" key="7">
    <source>
        <dbReference type="PROSITE" id="PS50119"/>
    </source>
</evidence>
<keyword evidence="5" id="KW-0479">Metal-binding</keyword>
<dbReference type="Pfam" id="PF01176">
    <property type="entry name" value="eIF-1a"/>
    <property type="match status" value="1"/>
</dbReference>
<evidence type="ECO:0000256" key="1">
    <source>
        <dbReference type="ARBA" id="ARBA00007392"/>
    </source>
</evidence>
<proteinExistence type="inferred from homology"/>
<dbReference type="HOGENOM" id="CLU_021807_1_0_1"/>
<dbReference type="PROSITE" id="PS50119">
    <property type="entry name" value="ZF_BBOX"/>
    <property type="match status" value="1"/>
</dbReference>
<evidence type="ECO:0000256" key="6">
    <source>
        <dbReference type="PROSITE-ProRule" id="PRU00181"/>
    </source>
</evidence>
<dbReference type="InterPro" id="IPR006196">
    <property type="entry name" value="RNA-binding_domain_S1_IF1"/>
</dbReference>
<comment type="similarity">
    <text evidence="1">Belongs to the eIF-1A family.</text>
</comment>
<sequence length="677" mass="76841">MSSYSIDTFLGRKRACSRLWNQRKAHKSISSDMYIRVTLGRRGKNDNEENKRELEFKEDGQQYAQVVRMLGNGRLEAYCFDGVTRLGHIRGKMRKKVWVGAGDIILVSLREYQDGKVDIIHKYNADEARSLKAYGELPESARINETTMDLRYVRMATTLLYCVECDDTEALYACGNCDDVYCELCYENQHHSGSRLRHQRDTLNPPNTAVASIELPFDAITTSSSPQEPAKPDGDVGCHTECSMQPEQDLFTLHEARYIPLRLDAHERSLFQILDASLSVSEYTDKVDILSHRPTTKRILSELIELLSTLSGMLLVDNFPSGKRLVENKSLDANAKLFQEMFEIGRRYKTMNPARMRENYGKMIYLLQDSTLPHVLEQTNFSCIRPIQTVFTLLEEKNAVSLLQDPRLSVSASALLSDPQRKRTAMTELIEEYSSESLSEADIRRCVASINDYHSHLIANTSPITKMLDLISTHFDPNQYEPNLSLEVRAGRNGARLSHTHATQYKYVHQSLELWKSITLEMLHLWRSVEDDLLGGGMYRLRDTGQGLQRMQTAPKTSRVMHSILQKVRLKHPGWVGSSVVHLGDHNVPNALLFIDKYTQIARILTPIVQTLEALPSLSQKNETKNLISEAFGGANSLQKIILCDFFKHAFDGSGADNFFDAGSCIDGRLTTIKQIY</sequence>
<name>F0WW46_9STRA</name>
<dbReference type="InterPro" id="IPR018104">
    <property type="entry name" value="TIF_eIF-1A_CS"/>
</dbReference>
<evidence type="ECO:0000256" key="4">
    <source>
        <dbReference type="ARBA" id="ARBA00032507"/>
    </source>
</evidence>
<dbReference type="GO" id="GO:0003743">
    <property type="term" value="F:translation initiation factor activity"/>
    <property type="evidence" value="ECO:0007669"/>
    <property type="project" value="UniProtKB-UniRule"/>
</dbReference>
<dbReference type="Gene3D" id="2.40.50.140">
    <property type="entry name" value="Nucleic acid-binding proteins"/>
    <property type="match status" value="1"/>
</dbReference>
<dbReference type="Pfam" id="PF09418">
    <property type="entry name" value="DUF2009"/>
    <property type="match status" value="1"/>
</dbReference>
<dbReference type="SUPFAM" id="SSF50249">
    <property type="entry name" value="Nucleic acid-binding proteins"/>
    <property type="match status" value="1"/>
</dbReference>
<dbReference type="EMBL" id="FR824356">
    <property type="protein sequence ID" value="CCA25654.1"/>
    <property type="molecule type" value="Genomic_DNA"/>
</dbReference>
<evidence type="ECO:0000259" key="8">
    <source>
        <dbReference type="PROSITE" id="PS50832"/>
    </source>
</evidence>
<reference evidence="9" key="1">
    <citation type="journal article" date="2011" name="PLoS Biol.">
        <title>Gene gain and loss during evolution of obligate parasitism in the white rust pathogen of Arabidopsis thaliana.</title>
        <authorList>
            <person name="Kemen E."/>
            <person name="Gardiner A."/>
            <person name="Schultz-Larsen T."/>
            <person name="Kemen A.C."/>
            <person name="Balmuth A.L."/>
            <person name="Robert-Seilaniantz A."/>
            <person name="Bailey K."/>
            <person name="Holub E."/>
            <person name="Studholme D.J."/>
            <person name="Maclean D."/>
            <person name="Jones J.D."/>
        </authorList>
    </citation>
    <scope>NUCLEOTIDE SEQUENCE</scope>
</reference>
<organism evidence="9">
    <name type="scientific">Albugo laibachii Nc14</name>
    <dbReference type="NCBI Taxonomy" id="890382"/>
    <lineage>
        <taxon>Eukaryota</taxon>
        <taxon>Sar</taxon>
        <taxon>Stramenopiles</taxon>
        <taxon>Oomycota</taxon>
        <taxon>Peronosporomycetes</taxon>
        <taxon>Albuginales</taxon>
        <taxon>Albuginaceae</taxon>
        <taxon>Albugo</taxon>
    </lineage>
</organism>